<feature type="binding site" evidence="5">
    <location>
        <position position="31"/>
    </location>
    <ligand>
        <name>AMP</name>
        <dbReference type="ChEBI" id="CHEBI:456215"/>
    </ligand>
</feature>
<dbReference type="InterPro" id="IPR000850">
    <property type="entry name" value="Adenylat/UMP-CMP_kin"/>
</dbReference>
<dbReference type="PRINTS" id="PR00094">
    <property type="entry name" value="ADENYLTKNASE"/>
</dbReference>
<dbReference type="Pfam" id="PF00406">
    <property type="entry name" value="ADK"/>
    <property type="match status" value="1"/>
</dbReference>
<dbReference type="Gene3D" id="3.40.50.300">
    <property type="entry name" value="P-loop containing nucleotide triphosphate hydrolases"/>
    <property type="match status" value="1"/>
</dbReference>
<dbReference type="EC" id="2.7.4.3" evidence="5 7"/>
<keyword evidence="2 5" id="KW-0545">Nucleotide biosynthesis</keyword>
<evidence type="ECO:0000256" key="5">
    <source>
        <dbReference type="HAMAP-Rule" id="MF_00235"/>
    </source>
</evidence>
<feature type="binding site" evidence="5">
    <location>
        <begin position="82"/>
        <end position="85"/>
    </location>
    <ligand>
        <name>AMP</name>
        <dbReference type="ChEBI" id="CHEBI:456215"/>
    </ligand>
</feature>
<evidence type="ECO:0000256" key="1">
    <source>
        <dbReference type="ARBA" id="ARBA00022679"/>
    </source>
</evidence>
<evidence type="ECO:0000256" key="7">
    <source>
        <dbReference type="RuleBase" id="RU003331"/>
    </source>
</evidence>
<feature type="region of interest" description="NMP" evidence="5">
    <location>
        <begin position="30"/>
        <end position="59"/>
    </location>
</feature>
<feature type="binding site" evidence="5">
    <location>
        <position position="156"/>
    </location>
    <ligand>
        <name>ATP</name>
        <dbReference type="ChEBI" id="CHEBI:30616"/>
    </ligand>
</feature>
<dbReference type="Proteomes" id="UP001147653">
    <property type="component" value="Unassembled WGS sequence"/>
</dbReference>
<evidence type="ECO:0000313" key="8">
    <source>
        <dbReference type="EMBL" id="MDA0180019.1"/>
    </source>
</evidence>
<evidence type="ECO:0000256" key="6">
    <source>
        <dbReference type="RuleBase" id="RU003330"/>
    </source>
</evidence>
<dbReference type="HAMAP" id="MF_00235">
    <property type="entry name" value="Adenylate_kinase_Adk"/>
    <property type="match status" value="1"/>
</dbReference>
<protein>
    <recommendedName>
        <fullName evidence="5 7">Adenylate kinase</fullName>
        <shortName evidence="5">AK</shortName>
        <ecNumber evidence="5 7">2.7.4.3</ecNumber>
    </recommendedName>
    <alternativeName>
        <fullName evidence="5">ATP-AMP transphosphorylase</fullName>
    </alternativeName>
    <alternativeName>
        <fullName evidence="5">ATP:AMP phosphotransferase</fullName>
    </alternativeName>
    <alternativeName>
        <fullName evidence="5">Adenylate monophosphate kinase</fullName>
    </alternativeName>
</protein>
<dbReference type="PROSITE" id="PS00113">
    <property type="entry name" value="ADENYLATE_KINASE"/>
    <property type="match status" value="1"/>
</dbReference>
<evidence type="ECO:0000256" key="2">
    <source>
        <dbReference type="ARBA" id="ARBA00022727"/>
    </source>
</evidence>
<dbReference type="AlphaFoldDB" id="A0A9X3S6J4"/>
<evidence type="ECO:0000256" key="3">
    <source>
        <dbReference type="ARBA" id="ARBA00022741"/>
    </source>
</evidence>
<feature type="binding site" evidence="5">
    <location>
        <begin position="10"/>
        <end position="15"/>
    </location>
    <ligand>
        <name>ATP</name>
        <dbReference type="ChEBI" id="CHEBI:30616"/>
    </ligand>
</feature>
<proteinExistence type="inferred from homology"/>
<dbReference type="InterPro" id="IPR027417">
    <property type="entry name" value="P-loop_NTPase"/>
</dbReference>
<feature type="binding site" evidence="5">
    <location>
        <position position="89"/>
    </location>
    <ligand>
        <name>AMP</name>
        <dbReference type="ChEBI" id="CHEBI:456215"/>
    </ligand>
</feature>
<accession>A0A9X3S6J4</accession>
<dbReference type="GO" id="GO:0044209">
    <property type="term" value="P:AMP salvage"/>
    <property type="evidence" value="ECO:0007669"/>
    <property type="project" value="UniProtKB-UniRule"/>
</dbReference>
<dbReference type="RefSeq" id="WP_270024329.1">
    <property type="nucleotide sequence ID" value="NZ_JAPDDP010000008.1"/>
</dbReference>
<name>A0A9X3S6J4_9ACTN</name>
<comment type="function">
    <text evidence="5">Catalyzes the reversible transfer of the terminal phosphate group between ATP and AMP. Plays an important role in cellular energy homeostasis and in adenine nucleotide metabolism.</text>
</comment>
<comment type="pathway">
    <text evidence="5">Purine metabolism; AMP biosynthesis via salvage pathway; AMP from ADP: step 1/1.</text>
</comment>
<comment type="subunit">
    <text evidence="5 7">Monomer.</text>
</comment>
<feature type="binding site" evidence="5">
    <location>
        <position position="115"/>
    </location>
    <ligand>
        <name>ATP</name>
        <dbReference type="ChEBI" id="CHEBI:30616"/>
    </ligand>
</feature>
<comment type="caution">
    <text evidence="8">The sequence shown here is derived from an EMBL/GenBank/DDBJ whole genome shotgun (WGS) entry which is preliminary data.</text>
</comment>
<sequence>MRVLMLAPPGGGKGTQGTRLATALGVEHISSGDLLRAAVAEDTPLGRRVDEYLKDGRLAPDELVAEAIRPLLATRADYVLDGFPRKLSQTEGVDFDVVVYLDVPDAVVTQRLLGRGRADDREDVIAERLRQYDADTRPLVDYYEERGVLLRVDGDRPEAAIADELQQKVA</sequence>
<reference evidence="8" key="1">
    <citation type="submission" date="2022-10" db="EMBL/GenBank/DDBJ databases">
        <title>The WGS of Solirubrobacter phytolaccae KCTC 29190.</title>
        <authorList>
            <person name="Jiang Z."/>
        </authorList>
    </citation>
    <scope>NUCLEOTIDE SEQUENCE</scope>
    <source>
        <strain evidence="8">KCTC 29190</strain>
    </source>
</reference>
<keyword evidence="1 5" id="KW-0808">Transferase</keyword>
<keyword evidence="3 5" id="KW-0547">Nucleotide-binding</keyword>
<dbReference type="EMBL" id="JAPDDP010000008">
    <property type="protein sequence ID" value="MDA0180019.1"/>
    <property type="molecule type" value="Genomic_DNA"/>
</dbReference>
<keyword evidence="5 7" id="KW-0067">ATP-binding</keyword>
<keyword evidence="5" id="KW-0963">Cytoplasm</keyword>
<evidence type="ECO:0000313" key="9">
    <source>
        <dbReference type="Proteomes" id="UP001147653"/>
    </source>
</evidence>
<dbReference type="PANTHER" id="PTHR23359">
    <property type="entry name" value="NUCLEOTIDE KINASE"/>
    <property type="match status" value="1"/>
</dbReference>
<keyword evidence="4 5" id="KW-0418">Kinase</keyword>
<keyword evidence="9" id="KW-1185">Reference proteome</keyword>
<dbReference type="GO" id="GO:0005737">
    <property type="term" value="C:cytoplasm"/>
    <property type="evidence" value="ECO:0007669"/>
    <property type="project" value="UniProtKB-SubCell"/>
</dbReference>
<organism evidence="8 9">
    <name type="scientific">Solirubrobacter phytolaccae</name>
    <dbReference type="NCBI Taxonomy" id="1404360"/>
    <lineage>
        <taxon>Bacteria</taxon>
        <taxon>Bacillati</taxon>
        <taxon>Actinomycetota</taxon>
        <taxon>Thermoleophilia</taxon>
        <taxon>Solirubrobacterales</taxon>
        <taxon>Solirubrobacteraceae</taxon>
        <taxon>Solirubrobacter</taxon>
    </lineage>
</organism>
<dbReference type="GO" id="GO:0004017">
    <property type="term" value="F:AMP kinase activity"/>
    <property type="evidence" value="ECO:0007669"/>
    <property type="project" value="UniProtKB-UniRule"/>
</dbReference>
<comment type="similarity">
    <text evidence="5 6">Belongs to the adenylate kinase family.</text>
</comment>
<dbReference type="GO" id="GO:0005524">
    <property type="term" value="F:ATP binding"/>
    <property type="evidence" value="ECO:0007669"/>
    <property type="project" value="UniProtKB-UniRule"/>
</dbReference>
<comment type="subcellular location">
    <subcellularLocation>
        <location evidence="5 7">Cytoplasm</location>
    </subcellularLocation>
</comment>
<gene>
    <name evidence="5" type="primary">adk</name>
    <name evidence="8" type="ORF">OJ997_06910</name>
</gene>
<feature type="binding site" evidence="5">
    <location>
        <position position="117"/>
    </location>
    <ligand>
        <name>AMP</name>
        <dbReference type="ChEBI" id="CHEBI:456215"/>
    </ligand>
</feature>
<comment type="catalytic activity">
    <reaction evidence="5 7">
        <text>AMP + ATP = 2 ADP</text>
        <dbReference type="Rhea" id="RHEA:12973"/>
        <dbReference type="ChEBI" id="CHEBI:30616"/>
        <dbReference type="ChEBI" id="CHEBI:456215"/>
        <dbReference type="ChEBI" id="CHEBI:456216"/>
        <dbReference type="EC" id="2.7.4.3"/>
    </reaction>
</comment>
<dbReference type="SUPFAM" id="SSF52540">
    <property type="entry name" value="P-loop containing nucleoside triphosphate hydrolases"/>
    <property type="match status" value="1"/>
</dbReference>
<feature type="binding site" evidence="5">
    <location>
        <position position="128"/>
    </location>
    <ligand>
        <name>AMP</name>
        <dbReference type="ChEBI" id="CHEBI:456215"/>
    </ligand>
</feature>
<dbReference type="InterPro" id="IPR033690">
    <property type="entry name" value="Adenylat_kinase_CS"/>
</dbReference>
<comment type="caution">
    <text evidence="5">Lacks conserved residue(s) required for the propagation of feature annotation.</text>
</comment>
<evidence type="ECO:0000256" key="4">
    <source>
        <dbReference type="ARBA" id="ARBA00022777"/>
    </source>
</evidence>
<comment type="domain">
    <text evidence="5">Consists of three domains, a large central CORE domain and two small peripheral domains, NMPbind and LID, which undergo movements during catalysis. The LID domain closes over the site of phosphoryl transfer upon ATP binding. Assembling and dissambling the active center during each catalytic cycle provides an effective means to prevent ATP hydrolysis.</text>
</comment>
<feature type="binding site" evidence="5">
    <location>
        <position position="36"/>
    </location>
    <ligand>
        <name>AMP</name>
        <dbReference type="ChEBI" id="CHEBI:456215"/>
    </ligand>
</feature>
<dbReference type="CDD" id="cd01428">
    <property type="entry name" value="ADK"/>
    <property type="match status" value="1"/>
</dbReference>